<dbReference type="PIRSF" id="PIRSF039032">
    <property type="entry name" value="HigB-2"/>
    <property type="match status" value="1"/>
</dbReference>
<proteinExistence type="predicted"/>
<reference evidence="1 2" key="1">
    <citation type="submission" date="2020-08" db="EMBL/GenBank/DDBJ databases">
        <title>Genomic Encyclopedia of Type Strains, Phase IV (KMG-IV): sequencing the most valuable type-strain genomes for metagenomic binning, comparative biology and taxonomic classification.</title>
        <authorList>
            <person name="Goeker M."/>
        </authorList>
    </citation>
    <scope>NUCLEOTIDE SEQUENCE [LARGE SCALE GENOMIC DNA]</scope>
    <source>
        <strain evidence="1 2">DSM 2461</strain>
    </source>
</reference>
<comment type="caution">
    <text evidence="1">The sequence shown here is derived from an EMBL/GenBank/DDBJ whole genome shotgun (WGS) entry which is preliminary data.</text>
</comment>
<dbReference type="AlphaFoldDB" id="A0A841RI56"/>
<evidence type="ECO:0000313" key="2">
    <source>
        <dbReference type="Proteomes" id="UP000587760"/>
    </source>
</evidence>
<dbReference type="Pfam" id="PF06296">
    <property type="entry name" value="RelE"/>
    <property type="match status" value="1"/>
</dbReference>
<dbReference type="Proteomes" id="UP000587760">
    <property type="component" value="Unassembled WGS sequence"/>
</dbReference>
<sequence length="110" mass="12555">MPTFEKQWKEANLSDDDLKDLEVFLCEHPEAGDLIQGTGGLRKLRWSIPGKGKSGGIRTLYVDFAAYEQIHMITCFRKANKESLSKAEKQSIKSLIDQIKDNLRKKRSSK</sequence>
<organism evidence="1 2">
    <name type="scientific">Spirochaeta isovalerica</name>
    <dbReference type="NCBI Taxonomy" id="150"/>
    <lineage>
        <taxon>Bacteria</taxon>
        <taxon>Pseudomonadati</taxon>
        <taxon>Spirochaetota</taxon>
        <taxon>Spirochaetia</taxon>
        <taxon>Spirochaetales</taxon>
        <taxon>Spirochaetaceae</taxon>
        <taxon>Spirochaeta</taxon>
    </lineage>
</organism>
<evidence type="ECO:0000313" key="1">
    <source>
        <dbReference type="EMBL" id="MBB6482680.1"/>
    </source>
</evidence>
<dbReference type="EMBL" id="JACHGJ010000016">
    <property type="protein sequence ID" value="MBB6482680.1"/>
    <property type="molecule type" value="Genomic_DNA"/>
</dbReference>
<protein>
    <recommendedName>
        <fullName evidence="3">Addiction module toxin RelE</fullName>
    </recommendedName>
</protein>
<dbReference type="InterPro" id="IPR009387">
    <property type="entry name" value="HigB-2"/>
</dbReference>
<name>A0A841RI56_9SPIO</name>
<dbReference type="RefSeq" id="WP_221439959.1">
    <property type="nucleotide sequence ID" value="NZ_JACHGJ010000016.1"/>
</dbReference>
<accession>A0A841RI56</accession>
<gene>
    <name evidence="1" type="ORF">HNR50_004385</name>
</gene>
<keyword evidence="2" id="KW-1185">Reference proteome</keyword>
<evidence type="ECO:0008006" key="3">
    <source>
        <dbReference type="Google" id="ProtNLM"/>
    </source>
</evidence>